<evidence type="ECO:0000313" key="4">
    <source>
        <dbReference type="Proteomes" id="UP001549691"/>
    </source>
</evidence>
<protein>
    <recommendedName>
        <fullName evidence="5">SPOR domain-containing protein</fullName>
    </recommendedName>
</protein>
<proteinExistence type="predicted"/>
<dbReference type="Proteomes" id="UP001549691">
    <property type="component" value="Unassembled WGS sequence"/>
</dbReference>
<dbReference type="EMBL" id="JBEWZI010000008">
    <property type="protein sequence ID" value="MET7014306.1"/>
    <property type="molecule type" value="Genomic_DNA"/>
</dbReference>
<keyword evidence="4" id="KW-1185">Reference proteome</keyword>
<feature type="compositionally biased region" description="Low complexity" evidence="2">
    <location>
        <begin position="369"/>
        <end position="385"/>
    </location>
</feature>
<evidence type="ECO:0008006" key="5">
    <source>
        <dbReference type="Google" id="ProtNLM"/>
    </source>
</evidence>
<reference evidence="3 4" key="1">
    <citation type="submission" date="2024-07" db="EMBL/GenBank/DDBJ databases">
        <title>Uliginosibacterium flavum JJ3220;KACC:17644.</title>
        <authorList>
            <person name="Kim M.K."/>
        </authorList>
    </citation>
    <scope>NUCLEOTIDE SEQUENCE [LARGE SCALE GENOMIC DNA]</scope>
    <source>
        <strain evidence="3 4">KACC:17644</strain>
    </source>
</reference>
<evidence type="ECO:0000256" key="1">
    <source>
        <dbReference type="SAM" id="Coils"/>
    </source>
</evidence>
<evidence type="ECO:0000313" key="3">
    <source>
        <dbReference type="EMBL" id="MET7014306.1"/>
    </source>
</evidence>
<dbReference type="RefSeq" id="WP_354600768.1">
    <property type="nucleotide sequence ID" value="NZ_JBEWZI010000008.1"/>
</dbReference>
<name>A0ABV2TK57_9RHOO</name>
<keyword evidence="1" id="KW-0175">Coiled coil</keyword>
<sequence>MSAFERFLAGEDRLAGLLQALPAYEPRAEFEAAFAAAARAAQTAHDVGASEAGDLSLDQGTRTIASFASSYKNQPDPQGFTPPASLEASFLKMAARIDAAQAPRRDALLADIAKGASPKAAIGAALQPATAKWLSAQATQTTPAKAAKPTRKPGWLGFSWFDLRLAGLATILAAVGVQLVLKYQPSPQQVAVQDVFQEALAPAAPTAAEVPAEARNLAQTAERSLADAQSALDRAQAANLALQQDKAKTRVEPEALTHKQKPEIAQAAAPAEIGPPAHLIASAPKPTGIAGGMPAEPHAKSLSAQPALSAAPIAPVQTGSLDKSVAGGFPSMRGEVDPPERRERAIGEIALNDSKEAERAQPAAKKLSPAPAMARAPAAAPAAAPDNNPGFSSSRQDAPMAEAKASRVAPAAIRLAPAPMMAPAPAAAITPARDITNKLDALRESVSARLGDAPADVAARLPLRPAGQSWAVYSPTPERAELRAWLEALRKSIPARHRPDHFVILKEDGPPDALRIMPPPLAP</sequence>
<gene>
    <name evidence="3" type="ORF">ABXR19_08890</name>
</gene>
<organism evidence="3 4">
    <name type="scientific">Uliginosibacterium flavum</name>
    <dbReference type="NCBI Taxonomy" id="1396831"/>
    <lineage>
        <taxon>Bacteria</taxon>
        <taxon>Pseudomonadati</taxon>
        <taxon>Pseudomonadota</taxon>
        <taxon>Betaproteobacteria</taxon>
        <taxon>Rhodocyclales</taxon>
        <taxon>Zoogloeaceae</taxon>
        <taxon>Uliginosibacterium</taxon>
    </lineage>
</organism>
<accession>A0ABV2TK57</accession>
<evidence type="ECO:0000256" key="2">
    <source>
        <dbReference type="SAM" id="MobiDB-lite"/>
    </source>
</evidence>
<feature type="coiled-coil region" evidence="1">
    <location>
        <begin position="218"/>
        <end position="252"/>
    </location>
</feature>
<comment type="caution">
    <text evidence="3">The sequence shown here is derived from an EMBL/GenBank/DDBJ whole genome shotgun (WGS) entry which is preliminary data.</text>
</comment>
<feature type="region of interest" description="Disordered" evidence="2">
    <location>
        <begin position="321"/>
        <end position="405"/>
    </location>
</feature>
<feature type="compositionally biased region" description="Basic and acidic residues" evidence="2">
    <location>
        <begin position="334"/>
        <end position="346"/>
    </location>
</feature>